<dbReference type="Proteomes" id="UP001172159">
    <property type="component" value="Unassembled WGS sequence"/>
</dbReference>
<dbReference type="InterPro" id="IPR013320">
    <property type="entry name" value="ConA-like_dom_sf"/>
</dbReference>
<sequence length="284" mass="31305">MIFRFITTALWALSLLAGITHATPVPSPGDHSLRRDLYMGTTYWNGAAGLVVDTKYSGYGPATGMTGSFILPLTSTPPDARMSYSNASFSVLYGGDRFGTHATDPCGTSATVGAGVDMHINSDGTASYSAWSYLWDGMDQVDWIDDQQDFPFEVKGGDEIFINVTKLSLNSASVGMVNKRTGQLFETTHTNIRKGLCQTHVMWLVQEWADAVDKGLRIANFGEVVFRDLRWVTADQLSWYPSDDDTGIGRDYWVWFGEKGDLTDGVHGWWIEGIQDKGVLKEGN</sequence>
<dbReference type="AlphaFoldDB" id="A0AA40DK78"/>
<dbReference type="Pfam" id="PF01828">
    <property type="entry name" value="Peptidase_A4"/>
    <property type="match status" value="1"/>
</dbReference>
<evidence type="ECO:0000256" key="1">
    <source>
        <dbReference type="SAM" id="SignalP"/>
    </source>
</evidence>
<organism evidence="2 3">
    <name type="scientific">Apiosordaria backusii</name>
    <dbReference type="NCBI Taxonomy" id="314023"/>
    <lineage>
        <taxon>Eukaryota</taxon>
        <taxon>Fungi</taxon>
        <taxon>Dikarya</taxon>
        <taxon>Ascomycota</taxon>
        <taxon>Pezizomycotina</taxon>
        <taxon>Sordariomycetes</taxon>
        <taxon>Sordariomycetidae</taxon>
        <taxon>Sordariales</taxon>
        <taxon>Lasiosphaeriaceae</taxon>
        <taxon>Apiosordaria</taxon>
    </lineage>
</organism>
<proteinExistence type="predicted"/>
<protein>
    <submittedName>
        <fullName evidence="2">Uncharacterized protein</fullName>
    </submittedName>
</protein>
<keyword evidence="1" id="KW-0732">Signal</keyword>
<keyword evidence="3" id="KW-1185">Reference proteome</keyword>
<dbReference type="SUPFAM" id="SSF49899">
    <property type="entry name" value="Concanavalin A-like lectins/glucanases"/>
    <property type="match status" value="1"/>
</dbReference>
<dbReference type="InterPro" id="IPR038656">
    <property type="entry name" value="Peptidase_G1_sf"/>
</dbReference>
<gene>
    <name evidence="2" type="ORF">B0T21DRAFT_353352</name>
</gene>
<feature type="chain" id="PRO_5041309835" evidence="1">
    <location>
        <begin position="23"/>
        <end position="284"/>
    </location>
</feature>
<dbReference type="PANTHER" id="PTHR37536:SF1">
    <property type="entry name" value="ASPERGILLOPEPSIN, PUTAITVE (AFU_ORTHOLOGUE AFUA_7G01200)"/>
    <property type="match status" value="1"/>
</dbReference>
<dbReference type="Gene3D" id="2.60.120.700">
    <property type="entry name" value="Peptidase G1"/>
    <property type="match status" value="1"/>
</dbReference>
<reference evidence="2" key="1">
    <citation type="submission" date="2023-06" db="EMBL/GenBank/DDBJ databases">
        <title>Genome-scale phylogeny and comparative genomics of the fungal order Sordariales.</title>
        <authorList>
            <consortium name="Lawrence Berkeley National Laboratory"/>
            <person name="Hensen N."/>
            <person name="Bonometti L."/>
            <person name="Westerberg I."/>
            <person name="Brannstrom I.O."/>
            <person name="Guillou S."/>
            <person name="Cros-Aarteil S."/>
            <person name="Calhoun S."/>
            <person name="Haridas S."/>
            <person name="Kuo A."/>
            <person name="Mondo S."/>
            <person name="Pangilinan J."/>
            <person name="Riley R."/>
            <person name="Labutti K."/>
            <person name="Andreopoulos B."/>
            <person name="Lipzen A."/>
            <person name="Chen C."/>
            <person name="Yanf M."/>
            <person name="Daum C."/>
            <person name="Ng V."/>
            <person name="Clum A."/>
            <person name="Steindorff A."/>
            <person name="Ohm R."/>
            <person name="Martin F."/>
            <person name="Silar P."/>
            <person name="Natvig D."/>
            <person name="Lalanne C."/>
            <person name="Gautier V."/>
            <person name="Ament-Velasquez S.L."/>
            <person name="Kruys A."/>
            <person name="Hutchinson M.I."/>
            <person name="Powell A.J."/>
            <person name="Barry K."/>
            <person name="Miller A.N."/>
            <person name="Grigoriev I.V."/>
            <person name="Debuchy R."/>
            <person name="Gladieux P."/>
            <person name="Thoren M.H."/>
            <person name="Johannesson H."/>
        </authorList>
    </citation>
    <scope>NUCLEOTIDE SEQUENCE</scope>
    <source>
        <strain evidence="2">CBS 540.89</strain>
    </source>
</reference>
<feature type="signal peptide" evidence="1">
    <location>
        <begin position="1"/>
        <end position="22"/>
    </location>
</feature>
<dbReference type="InterPro" id="IPR000250">
    <property type="entry name" value="Peptidase_G1"/>
</dbReference>
<evidence type="ECO:0000313" key="3">
    <source>
        <dbReference type="Proteomes" id="UP001172159"/>
    </source>
</evidence>
<evidence type="ECO:0000313" key="2">
    <source>
        <dbReference type="EMBL" id="KAK0702888.1"/>
    </source>
</evidence>
<dbReference type="EMBL" id="JAUKTV010000023">
    <property type="protein sequence ID" value="KAK0702888.1"/>
    <property type="molecule type" value="Genomic_DNA"/>
</dbReference>
<accession>A0AA40DK78</accession>
<dbReference type="PANTHER" id="PTHR37536">
    <property type="entry name" value="PUTATIVE (AFU_ORTHOLOGUE AFUA_3G02970)-RELATED"/>
    <property type="match status" value="1"/>
</dbReference>
<comment type="caution">
    <text evidence="2">The sequence shown here is derived from an EMBL/GenBank/DDBJ whole genome shotgun (WGS) entry which is preliminary data.</text>
</comment>
<dbReference type="GO" id="GO:0006508">
    <property type="term" value="P:proteolysis"/>
    <property type="evidence" value="ECO:0007669"/>
    <property type="project" value="InterPro"/>
</dbReference>
<name>A0AA40DK78_9PEZI</name>
<dbReference type="GO" id="GO:0070007">
    <property type="term" value="F:glutamic-type endopeptidase activity"/>
    <property type="evidence" value="ECO:0007669"/>
    <property type="project" value="InterPro"/>
</dbReference>